<dbReference type="Gene3D" id="4.10.240.10">
    <property type="entry name" value="Zn(2)-C6 fungal-type DNA-binding domain"/>
    <property type="match status" value="1"/>
</dbReference>
<dbReference type="Pfam" id="PF11951">
    <property type="entry name" value="Fungal_trans_2"/>
    <property type="match status" value="1"/>
</dbReference>
<dbReference type="PROSITE" id="PS50048">
    <property type="entry name" value="ZN2_CY6_FUNGAL_2"/>
    <property type="match status" value="1"/>
</dbReference>
<dbReference type="Proteomes" id="UP000799537">
    <property type="component" value="Unassembled WGS sequence"/>
</dbReference>
<dbReference type="RefSeq" id="XP_033672785.1">
    <property type="nucleotide sequence ID" value="XM_033815600.1"/>
</dbReference>
<evidence type="ECO:0000313" key="5">
    <source>
        <dbReference type="Proteomes" id="UP000799537"/>
    </source>
</evidence>
<evidence type="ECO:0000256" key="1">
    <source>
        <dbReference type="ARBA" id="ARBA00023242"/>
    </source>
</evidence>
<dbReference type="PANTHER" id="PTHR38791:SF5">
    <property type="entry name" value="TRANSCRIPTION FACTOR DBAG-RELATED"/>
    <property type="match status" value="1"/>
</dbReference>
<name>A0A6A6D2N7_ZASCE</name>
<dbReference type="EMBL" id="ML993582">
    <property type="protein sequence ID" value="KAF2171896.1"/>
    <property type="molecule type" value="Genomic_DNA"/>
</dbReference>
<dbReference type="AlphaFoldDB" id="A0A6A6D2N7"/>
<evidence type="ECO:0000259" key="3">
    <source>
        <dbReference type="PROSITE" id="PS50048"/>
    </source>
</evidence>
<feature type="region of interest" description="Disordered" evidence="2">
    <location>
        <begin position="99"/>
        <end position="120"/>
    </location>
</feature>
<feature type="domain" description="Zn(2)-C6 fungal-type" evidence="3">
    <location>
        <begin position="10"/>
        <end position="38"/>
    </location>
</feature>
<proteinExistence type="predicted"/>
<protein>
    <recommendedName>
        <fullName evidence="3">Zn(2)-C6 fungal-type domain-containing protein</fullName>
    </recommendedName>
</protein>
<dbReference type="CDD" id="cd00067">
    <property type="entry name" value="GAL4"/>
    <property type="match status" value="1"/>
</dbReference>
<dbReference type="GO" id="GO:0008270">
    <property type="term" value="F:zinc ion binding"/>
    <property type="evidence" value="ECO:0007669"/>
    <property type="project" value="InterPro"/>
</dbReference>
<dbReference type="InterPro" id="IPR036864">
    <property type="entry name" value="Zn2-C6_fun-type_DNA-bd_sf"/>
</dbReference>
<reference evidence="4" key="1">
    <citation type="journal article" date="2020" name="Stud. Mycol.">
        <title>101 Dothideomycetes genomes: a test case for predicting lifestyles and emergence of pathogens.</title>
        <authorList>
            <person name="Haridas S."/>
            <person name="Albert R."/>
            <person name="Binder M."/>
            <person name="Bloem J."/>
            <person name="Labutti K."/>
            <person name="Salamov A."/>
            <person name="Andreopoulos B."/>
            <person name="Baker S."/>
            <person name="Barry K."/>
            <person name="Bills G."/>
            <person name="Bluhm B."/>
            <person name="Cannon C."/>
            <person name="Castanera R."/>
            <person name="Culley D."/>
            <person name="Daum C."/>
            <person name="Ezra D."/>
            <person name="Gonzalez J."/>
            <person name="Henrissat B."/>
            <person name="Kuo A."/>
            <person name="Liang C."/>
            <person name="Lipzen A."/>
            <person name="Lutzoni F."/>
            <person name="Magnuson J."/>
            <person name="Mondo S."/>
            <person name="Nolan M."/>
            <person name="Ohm R."/>
            <person name="Pangilinan J."/>
            <person name="Park H.-J."/>
            <person name="Ramirez L."/>
            <person name="Alfaro M."/>
            <person name="Sun H."/>
            <person name="Tritt A."/>
            <person name="Yoshinaga Y."/>
            <person name="Zwiers L.-H."/>
            <person name="Turgeon B."/>
            <person name="Goodwin S."/>
            <person name="Spatafora J."/>
            <person name="Crous P."/>
            <person name="Grigoriev I."/>
        </authorList>
    </citation>
    <scope>NUCLEOTIDE SEQUENCE</scope>
    <source>
        <strain evidence="4">ATCC 36951</strain>
    </source>
</reference>
<evidence type="ECO:0000313" key="4">
    <source>
        <dbReference type="EMBL" id="KAF2171896.1"/>
    </source>
</evidence>
<dbReference type="SUPFAM" id="SSF57701">
    <property type="entry name" value="Zn2/Cys6 DNA-binding domain"/>
    <property type="match status" value="1"/>
</dbReference>
<dbReference type="InterPro" id="IPR053175">
    <property type="entry name" value="DHMBA_Reg_Transcription_Factor"/>
</dbReference>
<dbReference type="GeneID" id="54568872"/>
<keyword evidence="5" id="KW-1185">Reference proteome</keyword>
<keyword evidence="1" id="KW-0539">Nucleus</keyword>
<gene>
    <name evidence="4" type="ORF">M409DRAFT_63438</name>
</gene>
<dbReference type="OrthoDB" id="2991872at2759"/>
<feature type="region of interest" description="Disordered" evidence="2">
    <location>
        <begin position="55"/>
        <end position="78"/>
    </location>
</feature>
<dbReference type="GO" id="GO:0000981">
    <property type="term" value="F:DNA-binding transcription factor activity, RNA polymerase II-specific"/>
    <property type="evidence" value="ECO:0007669"/>
    <property type="project" value="InterPro"/>
</dbReference>
<dbReference type="Pfam" id="PF00172">
    <property type="entry name" value="Zn_clus"/>
    <property type="match status" value="1"/>
</dbReference>
<organism evidence="4 5">
    <name type="scientific">Zasmidium cellare ATCC 36951</name>
    <dbReference type="NCBI Taxonomy" id="1080233"/>
    <lineage>
        <taxon>Eukaryota</taxon>
        <taxon>Fungi</taxon>
        <taxon>Dikarya</taxon>
        <taxon>Ascomycota</taxon>
        <taxon>Pezizomycotina</taxon>
        <taxon>Dothideomycetes</taxon>
        <taxon>Dothideomycetidae</taxon>
        <taxon>Mycosphaerellales</taxon>
        <taxon>Mycosphaerellaceae</taxon>
        <taxon>Zasmidium</taxon>
    </lineage>
</organism>
<dbReference type="InterPro" id="IPR001138">
    <property type="entry name" value="Zn2Cys6_DnaBD"/>
</dbReference>
<sequence>MPYRGKPSPGCATCRQRKIKCDLRPGGCEKCEKSGWKCEGYRDVGLLMFHDESEGVRTKVRSSQQRSRRAAERSSPAGKGVVVVAAPRAIVPKAEKRVWSLSDSEDTNTESSSETSPPEIVTISPSLDDLAVNYFLDKYVFKYTDRRELWDINEGNGCLHSSILALGLAGATRQTGQGDTFTHPAARKHYLTAIQQTNQALRSPDEVKKDSTLQAINILAIFEILSGYERSLDAWRDHIKGAASLLQLRGPEQFKTHTGCRLFMQTTANLAIACLARRLPMPPHVLAMQKVAAQFVPNPNDSVWRFHCNSIRTVDLHARLLPGNRPRTPLEAKEILTHALDIFQEFTHTLDTAPEDFKPTLVHDKGPTIYAGYYYVFRTSLVTQMFCAMCSYRILLIDIIRKALTAGSADPDFSLRHEEFEQIQESLNFKEHLQLAVLASIPQHFHAPSNNHPPDSPSQKDALWSNFSSADYIPFKTAERRAPDLPFVRMAGGYMIQFPLFTAGAADPPGGAIRGWTVGMLRLLGQTMGMRHAFVLADLLEEGNGGALVP</sequence>
<dbReference type="SMART" id="SM00066">
    <property type="entry name" value="GAL4"/>
    <property type="match status" value="1"/>
</dbReference>
<accession>A0A6A6D2N7</accession>
<dbReference type="PROSITE" id="PS00463">
    <property type="entry name" value="ZN2_CY6_FUNGAL_1"/>
    <property type="match status" value="1"/>
</dbReference>
<evidence type="ECO:0000256" key="2">
    <source>
        <dbReference type="SAM" id="MobiDB-lite"/>
    </source>
</evidence>
<dbReference type="PANTHER" id="PTHR38791">
    <property type="entry name" value="ZN(II)2CYS6 TRANSCRIPTION FACTOR (EUROFUNG)-RELATED-RELATED"/>
    <property type="match status" value="1"/>
</dbReference>
<dbReference type="InterPro" id="IPR021858">
    <property type="entry name" value="Fun_TF"/>
</dbReference>